<proteinExistence type="predicted"/>
<name>A0AAW3T5G9_9MICO</name>
<dbReference type="Proteomes" id="UP000590225">
    <property type="component" value="Unassembled WGS sequence"/>
</dbReference>
<sequence length="43" mass="4063">MTIGSVSPSPSTAFGGIAGGIVGSGVGEEIGEAAKGLWDKITG</sequence>
<accession>A0AAW3T5G9</accession>
<dbReference type="EMBL" id="JACGXP010000002">
    <property type="protein sequence ID" value="MBA8989895.1"/>
    <property type="molecule type" value="Genomic_DNA"/>
</dbReference>
<evidence type="ECO:0000313" key="1">
    <source>
        <dbReference type="EMBL" id="MBA8989895.1"/>
    </source>
</evidence>
<reference evidence="1 2" key="1">
    <citation type="submission" date="2020-07" db="EMBL/GenBank/DDBJ databases">
        <title>Above-ground endophytic microbial communities from plants in different locations in the United States.</title>
        <authorList>
            <person name="Frank C."/>
        </authorList>
    </citation>
    <scope>NUCLEOTIDE SEQUENCE [LARGE SCALE GENOMIC DNA]</scope>
    <source>
        <strain evidence="1 2">WPL5_2</strain>
    </source>
</reference>
<comment type="caution">
    <text evidence="1">The sequence shown here is derived from an EMBL/GenBank/DDBJ whole genome shotgun (WGS) entry which is preliminary data.</text>
</comment>
<protein>
    <submittedName>
        <fullName evidence="1">CRISPR/Cas system-associated protein Cas5 (RAMP superfamily)</fullName>
    </submittedName>
</protein>
<evidence type="ECO:0000313" key="2">
    <source>
        <dbReference type="Proteomes" id="UP000590225"/>
    </source>
</evidence>
<organism evidence="1 2">
    <name type="scientific">Curtobacterium pusillum</name>
    <dbReference type="NCBI Taxonomy" id="69373"/>
    <lineage>
        <taxon>Bacteria</taxon>
        <taxon>Bacillati</taxon>
        <taxon>Actinomycetota</taxon>
        <taxon>Actinomycetes</taxon>
        <taxon>Micrococcales</taxon>
        <taxon>Microbacteriaceae</taxon>
        <taxon>Curtobacterium</taxon>
    </lineage>
</organism>
<gene>
    <name evidence="1" type="ORF">FHW23_001141</name>
</gene>
<dbReference type="AlphaFoldDB" id="A0AAW3T5G9"/>